<evidence type="ECO:0000313" key="8">
    <source>
        <dbReference type="Proteomes" id="UP000886814"/>
    </source>
</evidence>
<dbReference type="PROSITE" id="PS51257">
    <property type="entry name" value="PROKAR_LIPOPROTEIN"/>
    <property type="match status" value="1"/>
</dbReference>
<comment type="similarity">
    <text evidence="2">Belongs to the bacterial solute-binding protein 2 family.</text>
</comment>
<evidence type="ECO:0000256" key="5">
    <source>
        <dbReference type="SAM" id="SignalP"/>
    </source>
</evidence>
<organism evidence="7 8">
    <name type="scientific">Candidatus Blautia stercorigallinarum</name>
    <dbReference type="NCBI Taxonomy" id="2838501"/>
    <lineage>
        <taxon>Bacteria</taxon>
        <taxon>Bacillati</taxon>
        <taxon>Bacillota</taxon>
        <taxon>Clostridia</taxon>
        <taxon>Lachnospirales</taxon>
        <taxon>Lachnospiraceae</taxon>
        <taxon>Blautia</taxon>
    </lineage>
</organism>
<dbReference type="PANTHER" id="PTHR46847">
    <property type="entry name" value="D-ALLOSE-BINDING PERIPLASMIC PROTEIN-RELATED"/>
    <property type="match status" value="1"/>
</dbReference>
<dbReference type="GO" id="GO:0030246">
    <property type="term" value="F:carbohydrate binding"/>
    <property type="evidence" value="ECO:0007669"/>
    <property type="project" value="UniProtKB-ARBA"/>
</dbReference>
<dbReference type="Gene3D" id="3.40.50.2300">
    <property type="match status" value="2"/>
</dbReference>
<evidence type="ECO:0000256" key="2">
    <source>
        <dbReference type="ARBA" id="ARBA00007639"/>
    </source>
</evidence>
<evidence type="ECO:0000259" key="6">
    <source>
        <dbReference type="Pfam" id="PF13407"/>
    </source>
</evidence>
<evidence type="ECO:0000256" key="3">
    <source>
        <dbReference type="ARBA" id="ARBA00022729"/>
    </source>
</evidence>
<evidence type="ECO:0000256" key="4">
    <source>
        <dbReference type="SAM" id="MobiDB-lite"/>
    </source>
</evidence>
<dbReference type="InterPro" id="IPR025997">
    <property type="entry name" value="SBP_2_dom"/>
</dbReference>
<feature type="compositionally biased region" description="Acidic residues" evidence="4">
    <location>
        <begin position="40"/>
        <end position="60"/>
    </location>
</feature>
<reference evidence="7" key="2">
    <citation type="submission" date="2021-04" db="EMBL/GenBank/DDBJ databases">
        <authorList>
            <person name="Gilroy R."/>
        </authorList>
    </citation>
    <scope>NUCLEOTIDE SEQUENCE</scope>
    <source>
        <strain evidence="7">CHK195-9823</strain>
    </source>
</reference>
<sequence length="414" mass="44721">MKKAIAVFLCIMLTTGMISGCAGREQGADSSGENTAAEENKEDQDAQTEEGQETEEEAGEDGQKSEEQDQQETDAEETDGSQEETQDRDMTEDLAMSVLKDQAGTVDYTSLEELNPEPGIRIAVVLKSAKDDFWTTVREGIEDGVEALNEKMGYTGEDQITVSFDAPSSDTDVEKQIDLIDTVLSENPSILCIAAIDRQSCEAQLEMAAENDIPVVMIDSGVERGPISALCATDNYKAGTEAARRLAEAIGDDGQIAVMAHTESAQTSQDREKGFTDEIAKNHPNIEIVNISHENEEFTMDKMADAVFTLYPDVKGYFCTNEAASEAVLTAANAAGKEIAVVGFDSGETQQKAVNDGTETGFIAQNPYGMGYAAAIAGVRADLGLSVDTFIDTSYQWIDSNNIDNEEYSSYFYG</sequence>
<feature type="domain" description="Periplasmic binding protein" evidence="6">
    <location>
        <begin position="122"/>
        <end position="375"/>
    </location>
</feature>
<protein>
    <submittedName>
        <fullName evidence="7">ABC transporter substrate-binding protein</fullName>
    </submittedName>
</protein>
<comment type="caution">
    <text evidence="7">The sequence shown here is derived from an EMBL/GenBank/DDBJ whole genome shotgun (WGS) entry which is preliminary data.</text>
</comment>
<gene>
    <name evidence="7" type="ORF">H9747_10340</name>
</gene>
<dbReference type="Proteomes" id="UP000886814">
    <property type="component" value="Unassembled WGS sequence"/>
</dbReference>
<dbReference type="SUPFAM" id="SSF53822">
    <property type="entry name" value="Periplasmic binding protein-like I"/>
    <property type="match status" value="1"/>
</dbReference>
<dbReference type="InterPro" id="IPR028082">
    <property type="entry name" value="Peripla_BP_I"/>
</dbReference>
<evidence type="ECO:0000313" key="7">
    <source>
        <dbReference type="EMBL" id="HIV39374.1"/>
    </source>
</evidence>
<dbReference type="PANTHER" id="PTHR46847:SF1">
    <property type="entry name" value="D-ALLOSE-BINDING PERIPLASMIC PROTEIN-RELATED"/>
    <property type="match status" value="1"/>
</dbReference>
<feature type="compositionally biased region" description="Acidic residues" evidence="4">
    <location>
        <begin position="68"/>
        <end position="84"/>
    </location>
</feature>
<accession>A0A9D1TFZ1</accession>
<feature type="chain" id="PRO_5038339372" evidence="5">
    <location>
        <begin position="23"/>
        <end position="414"/>
    </location>
</feature>
<dbReference type="Pfam" id="PF13407">
    <property type="entry name" value="Peripla_BP_4"/>
    <property type="match status" value="1"/>
</dbReference>
<proteinExistence type="inferred from homology"/>
<reference evidence="7" key="1">
    <citation type="journal article" date="2021" name="PeerJ">
        <title>Extensive microbial diversity within the chicken gut microbiome revealed by metagenomics and culture.</title>
        <authorList>
            <person name="Gilroy R."/>
            <person name="Ravi A."/>
            <person name="Getino M."/>
            <person name="Pursley I."/>
            <person name="Horton D.L."/>
            <person name="Alikhan N.F."/>
            <person name="Baker D."/>
            <person name="Gharbi K."/>
            <person name="Hall N."/>
            <person name="Watson M."/>
            <person name="Adriaenssens E.M."/>
            <person name="Foster-Nyarko E."/>
            <person name="Jarju S."/>
            <person name="Secka A."/>
            <person name="Antonio M."/>
            <person name="Oren A."/>
            <person name="Chaudhuri R.R."/>
            <person name="La Ragione R."/>
            <person name="Hildebrand F."/>
            <person name="Pallen M.J."/>
        </authorList>
    </citation>
    <scope>NUCLEOTIDE SEQUENCE</scope>
    <source>
        <strain evidence="7">CHK195-9823</strain>
    </source>
</reference>
<dbReference type="GO" id="GO:0030313">
    <property type="term" value="C:cell envelope"/>
    <property type="evidence" value="ECO:0007669"/>
    <property type="project" value="UniProtKB-SubCell"/>
</dbReference>
<feature type="signal peptide" evidence="5">
    <location>
        <begin position="1"/>
        <end position="22"/>
    </location>
</feature>
<comment type="subcellular location">
    <subcellularLocation>
        <location evidence="1">Cell envelope</location>
    </subcellularLocation>
</comment>
<evidence type="ECO:0000256" key="1">
    <source>
        <dbReference type="ARBA" id="ARBA00004196"/>
    </source>
</evidence>
<keyword evidence="3 5" id="KW-0732">Signal</keyword>
<name>A0A9D1TFZ1_9FIRM</name>
<dbReference type="CDD" id="cd20005">
    <property type="entry name" value="PBP1_ABC_sugar_binding-like"/>
    <property type="match status" value="1"/>
</dbReference>
<feature type="region of interest" description="Disordered" evidence="4">
    <location>
        <begin position="23"/>
        <end position="89"/>
    </location>
</feature>
<dbReference type="AlphaFoldDB" id="A0A9D1TFZ1"/>
<dbReference type="EMBL" id="DXIQ01000068">
    <property type="protein sequence ID" value="HIV39374.1"/>
    <property type="molecule type" value="Genomic_DNA"/>
</dbReference>